<dbReference type="PANTHER" id="PTHR43080:SF2">
    <property type="entry name" value="CBS DOMAIN-CONTAINING PROTEIN"/>
    <property type="match status" value="1"/>
</dbReference>
<protein>
    <submittedName>
        <fullName evidence="4">CBS domain-containing protein</fullName>
    </submittedName>
</protein>
<evidence type="ECO:0000313" key="5">
    <source>
        <dbReference type="Proteomes" id="UP001166784"/>
    </source>
</evidence>
<organism evidence="4 5">
    <name type="scientific">Streptomyces marispadix</name>
    <dbReference type="NCBI Taxonomy" id="2922868"/>
    <lineage>
        <taxon>Bacteria</taxon>
        <taxon>Bacillati</taxon>
        <taxon>Actinomycetota</taxon>
        <taxon>Actinomycetes</taxon>
        <taxon>Kitasatosporales</taxon>
        <taxon>Streptomycetaceae</taxon>
        <taxon>Streptomyces</taxon>
    </lineage>
</organism>
<name>A0ABS9ST29_9ACTN</name>
<keyword evidence="5" id="KW-1185">Reference proteome</keyword>
<accession>A0ABS9ST29</accession>
<evidence type="ECO:0000256" key="1">
    <source>
        <dbReference type="ARBA" id="ARBA00023122"/>
    </source>
</evidence>
<keyword evidence="1 2" id="KW-0129">CBS domain</keyword>
<evidence type="ECO:0000259" key="3">
    <source>
        <dbReference type="PROSITE" id="PS51371"/>
    </source>
</evidence>
<dbReference type="Pfam" id="PF00571">
    <property type="entry name" value="CBS"/>
    <property type="match status" value="2"/>
</dbReference>
<dbReference type="RefSeq" id="WP_241057302.1">
    <property type="nucleotide sequence ID" value="NZ_JAKWJU010000002.1"/>
</dbReference>
<dbReference type="SMART" id="SM00116">
    <property type="entry name" value="CBS"/>
    <property type="match status" value="2"/>
</dbReference>
<evidence type="ECO:0000313" key="4">
    <source>
        <dbReference type="EMBL" id="MCH6159343.1"/>
    </source>
</evidence>
<dbReference type="PANTHER" id="PTHR43080">
    <property type="entry name" value="CBS DOMAIN-CONTAINING PROTEIN CBSX3, MITOCHONDRIAL"/>
    <property type="match status" value="1"/>
</dbReference>
<feature type="domain" description="CBS" evidence="3">
    <location>
        <begin position="9"/>
        <end position="66"/>
    </location>
</feature>
<dbReference type="InterPro" id="IPR000644">
    <property type="entry name" value="CBS_dom"/>
</dbReference>
<dbReference type="EMBL" id="JAKWJU010000002">
    <property type="protein sequence ID" value="MCH6159343.1"/>
    <property type="molecule type" value="Genomic_DNA"/>
</dbReference>
<dbReference type="PROSITE" id="PS51371">
    <property type="entry name" value="CBS"/>
    <property type="match status" value="2"/>
</dbReference>
<reference evidence="4" key="2">
    <citation type="journal article" date="2023" name="Int. J. Syst. Evol. Microbiol.">
        <title>Streptomyces marispadix sp. nov., isolated from marine beach sediment of the Northern Coast of Portugal.</title>
        <authorList>
            <person name="dos Santos J.D.N."/>
            <person name="Vitorino I.R."/>
            <person name="Kallscheuer N."/>
            <person name="Srivastava A."/>
            <person name="Krautwurst S."/>
            <person name="Marz M."/>
            <person name="Jogler C."/>
            <person name="Lobo Da Cunha A."/>
            <person name="Catita J."/>
            <person name="Goncalves H."/>
            <person name="Gonzalez I."/>
            <person name="Reyes F."/>
            <person name="Lage O.M."/>
        </authorList>
    </citation>
    <scope>NUCLEOTIDE SEQUENCE</scope>
    <source>
        <strain evidence="4">M600PL45_2</strain>
    </source>
</reference>
<dbReference type="InterPro" id="IPR046342">
    <property type="entry name" value="CBS_dom_sf"/>
</dbReference>
<dbReference type="Proteomes" id="UP001166784">
    <property type="component" value="Unassembled WGS sequence"/>
</dbReference>
<dbReference type="SUPFAM" id="SSF54631">
    <property type="entry name" value="CBS-domain pair"/>
    <property type="match status" value="1"/>
</dbReference>
<evidence type="ECO:0000256" key="2">
    <source>
        <dbReference type="PROSITE-ProRule" id="PRU00703"/>
    </source>
</evidence>
<sequence length="139" mass="14834">MAQHIGEIMTPDPVTATPRASIAEISRMMREGDIGEVLIVENGKVRGMVTDRDLVVRAVADALDPETTVAQDVCSADLATCPPDAEIDEAVQLMRDNAIRRLPVIEGDRLVGTVSIGDLAIERDRSSALADISAASPNR</sequence>
<dbReference type="Gene3D" id="3.10.580.10">
    <property type="entry name" value="CBS-domain"/>
    <property type="match status" value="1"/>
</dbReference>
<comment type="caution">
    <text evidence="4">The sequence shown here is derived from an EMBL/GenBank/DDBJ whole genome shotgun (WGS) entry which is preliminary data.</text>
</comment>
<proteinExistence type="predicted"/>
<reference evidence="4" key="1">
    <citation type="submission" date="2022-03" db="EMBL/GenBank/DDBJ databases">
        <authorList>
            <person name="Santos J.D.N."/>
            <person name="Kallscheuer N."/>
            <person name="Jogler C."/>
            <person name="Lage O.M."/>
        </authorList>
    </citation>
    <scope>NUCLEOTIDE SEQUENCE</scope>
    <source>
        <strain evidence="4">M600PL45_2</strain>
    </source>
</reference>
<gene>
    <name evidence="4" type="ORF">MMA15_02595</name>
</gene>
<feature type="domain" description="CBS" evidence="3">
    <location>
        <begin position="74"/>
        <end position="129"/>
    </location>
</feature>
<dbReference type="CDD" id="cd04622">
    <property type="entry name" value="CBS_pair_HRP1_like"/>
    <property type="match status" value="1"/>
</dbReference>
<dbReference type="InterPro" id="IPR051257">
    <property type="entry name" value="Diverse_CBS-Domain"/>
</dbReference>